<feature type="region of interest" description="Disordered" evidence="5">
    <location>
        <begin position="209"/>
        <end position="229"/>
    </location>
</feature>
<evidence type="ECO:0000313" key="7">
    <source>
        <dbReference type="EMBL" id="ORJ62289.1"/>
    </source>
</evidence>
<evidence type="ECO:0000313" key="8">
    <source>
        <dbReference type="Proteomes" id="UP000193040"/>
    </source>
</evidence>
<dbReference type="InterPro" id="IPR036271">
    <property type="entry name" value="Tet_transcr_reg_TetR-rel_C_sf"/>
</dbReference>
<dbReference type="InterPro" id="IPR009057">
    <property type="entry name" value="Homeodomain-like_sf"/>
</dbReference>
<dbReference type="PROSITE" id="PS50977">
    <property type="entry name" value="HTH_TETR_2"/>
    <property type="match status" value="1"/>
</dbReference>
<comment type="caution">
    <text evidence="7">The sequence shown here is derived from an EMBL/GenBank/DDBJ whole genome shotgun (WGS) entry which is preliminary data.</text>
</comment>
<dbReference type="PANTHER" id="PTHR47506">
    <property type="entry name" value="TRANSCRIPTIONAL REGULATORY PROTEIN"/>
    <property type="match status" value="1"/>
</dbReference>
<accession>A0A1X0YB15</accession>
<feature type="compositionally biased region" description="Low complexity" evidence="5">
    <location>
        <begin position="217"/>
        <end position="229"/>
    </location>
</feature>
<keyword evidence="1" id="KW-0805">Transcription regulation</keyword>
<proteinExistence type="predicted"/>
<name>A0A1X0YB15_MYCSI</name>
<dbReference type="GO" id="GO:0003677">
    <property type="term" value="F:DNA binding"/>
    <property type="evidence" value="ECO:0007669"/>
    <property type="project" value="UniProtKB-UniRule"/>
</dbReference>
<keyword evidence="2 4" id="KW-0238">DNA-binding</keyword>
<dbReference type="Proteomes" id="UP000193040">
    <property type="component" value="Unassembled WGS sequence"/>
</dbReference>
<evidence type="ECO:0000259" key="6">
    <source>
        <dbReference type="PROSITE" id="PS50977"/>
    </source>
</evidence>
<protein>
    <recommendedName>
        <fullName evidence="6">HTH tetR-type domain-containing protein</fullName>
    </recommendedName>
</protein>
<evidence type="ECO:0000256" key="2">
    <source>
        <dbReference type="ARBA" id="ARBA00023125"/>
    </source>
</evidence>
<keyword evidence="3" id="KW-0804">Transcription</keyword>
<dbReference type="Gene3D" id="1.10.357.10">
    <property type="entry name" value="Tetracycline Repressor, domain 2"/>
    <property type="match status" value="1"/>
</dbReference>
<organism evidence="7 8">
    <name type="scientific">Mycobacterium simiae</name>
    <name type="common">Mycobacterium habana</name>
    <dbReference type="NCBI Taxonomy" id="1784"/>
    <lineage>
        <taxon>Bacteria</taxon>
        <taxon>Bacillati</taxon>
        <taxon>Actinomycetota</taxon>
        <taxon>Actinomycetes</taxon>
        <taxon>Mycobacteriales</taxon>
        <taxon>Mycobacteriaceae</taxon>
        <taxon>Mycobacterium</taxon>
        <taxon>Mycobacterium simiae complex</taxon>
    </lineage>
</organism>
<evidence type="ECO:0000256" key="3">
    <source>
        <dbReference type="ARBA" id="ARBA00023163"/>
    </source>
</evidence>
<keyword evidence="8" id="KW-1185">Reference proteome</keyword>
<dbReference type="InterPro" id="IPR001647">
    <property type="entry name" value="HTH_TetR"/>
</dbReference>
<feature type="DNA-binding region" description="H-T-H motif" evidence="4">
    <location>
        <begin position="39"/>
        <end position="58"/>
    </location>
</feature>
<reference evidence="7 8" key="1">
    <citation type="submission" date="2017-03" db="EMBL/GenBank/DDBJ databases">
        <title>Genomic insights into Mycobacterium simiae human colonization.</title>
        <authorList>
            <person name="Steffani J.L."/>
            <person name="Brunck M.E."/>
            <person name="Cruz E."/>
            <person name="Montiel R."/>
            <person name="Barona F."/>
        </authorList>
    </citation>
    <scope>NUCLEOTIDE SEQUENCE [LARGE SCALE GENOMIC DNA]</scope>
    <source>
        <strain evidence="7 8">MsiGto</strain>
    </source>
</reference>
<evidence type="ECO:0000256" key="4">
    <source>
        <dbReference type="PROSITE-ProRule" id="PRU00335"/>
    </source>
</evidence>
<dbReference type="EMBL" id="MZZM01000013">
    <property type="protein sequence ID" value="ORJ62289.1"/>
    <property type="molecule type" value="Genomic_DNA"/>
</dbReference>
<dbReference type="SUPFAM" id="SSF46689">
    <property type="entry name" value="Homeodomain-like"/>
    <property type="match status" value="1"/>
</dbReference>
<feature type="domain" description="HTH tetR-type" evidence="6">
    <location>
        <begin position="16"/>
        <end position="76"/>
    </location>
</feature>
<dbReference type="STRING" id="1784.VC42_10030"/>
<dbReference type="PANTHER" id="PTHR47506:SF1">
    <property type="entry name" value="HTH-TYPE TRANSCRIPTIONAL REGULATOR YJDC"/>
    <property type="match status" value="1"/>
</dbReference>
<evidence type="ECO:0000256" key="5">
    <source>
        <dbReference type="SAM" id="MobiDB-lite"/>
    </source>
</evidence>
<dbReference type="Pfam" id="PF00440">
    <property type="entry name" value="TetR_N"/>
    <property type="match status" value="1"/>
</dbReference>
<dbReference type="RefSeq" id="WP_084949353.1">
    <property type="nucleotide sequence ID" value="NZ_MZZM01000013.1"/>
</dbReference>
<dbReference type="AlphaFoldDB" id="A0A1X0YB15"/>
<evidence type="ECO:0000256" key="1">
    <source>
        <dbReference type="ARBA" id="ARBA00023015"/>
    </source>
</evidence>
<dbReference type="SUPFAM" id="SSF48498">
    <property type="entry name" value="Tetracyclin repressor-like, C-terminal domain"/>
    <property type="match status" value="1"/>
</dbReference>
<sequence>MPHQDASQLPVTRRGRATRDRIISCAAELFVTEGVSAVSQDRVRQAASVSGSQLSHYFVDKAALVRAVIARQTEVLLDFHRQAALNNLDTFEDFEKWVELTLMSSRRQNRRRALPTFGMLAGQLGKQDEQTRELLADGYRQWTALLRRGLTRMKKNGLLVESANPSVLANVLVTAHEGGGLMTRAYGKTWPDRDALTFAVNYLRQFANRPRDRRAAQPRPTARLAPSGR</sequence>
<gene>
    <name evidence="7" type="ORF">B5M45_07595</name>
</gene>